<dbReference type="STRING" id="3821.A0A151R6J0"/>
<keyword evidence="4" id="KW-1185">Reference proteome</keyword>
<proteinExistence type="predicted"/>
<dbReference type="SUPFAM" id="SSF47370">
    <property type="entry name" value="Bromodomain"/>
    <property type="match status" value="1"/>
</dbReference>
<dbReference type="EMBL" id="KQ484036">
    <property type="protein sequence ID" value="KYP38109.1"/>
    <property type="molecule type" value="Genomic_DNA"/>
</dbReference>
<reference evidence="3" key="1">
    <citation type="journal article" date="2012" name="Nat. Biotechnol.">
        <title>Draft genome sequence of pigeonpea (Cajanus cajan), an orphan legume crop of resource-poor farmers.</title>
        <authorList>
            <person name="Varshney R.K."/>
            <person name="Chen W."/>
            <person name="Li Y."/>
            <person name="Bharti A.K."/>
            <person name="Saxena R.K."/>
            <person name="Schlueter J.A."/>
            <person name="Donoghue M.T."/>
            <person name="Azam S."/>
            <person name="Fan G."/>
            <person name="Whaley A.M."/>
            <person name="Farmer A.D."/>
            <person name="Sheridan J."/>
            <person name="Iwata A."/>
            <person name="Tuteja R."/>
            <person name="Penmetsa R.V."/>
            <person name="Wu W."/>
            <person name="Upadhyaya H.D."/>
            <person name="Yang S.P."/>
            <person name="Shah T."/>
            <person name="Saxena K.B."/>
            <person name="Michael T."/>
            <person name="McCombie W.R."/>
            <person name="Yang B."/>
            <person name="Zhang G."/>
            <person name="Yang H."/>
            <person name="Wang J."/>
            <person name="Spillane C."/>
            <person name="Cook D.R."/>
            <person name="May G.D."/>
            <person name="Xu X."/>
            <person name="Jackson S.A."/>
        </authorList>
    </citation>
    <scope>NUCLEOTIDE SEQUENCE [LARGE SCALE GENOMIC DNA]</scope>
</reference>
<dbReference type="InterPro" id="IPR036427">
    <property type="entry name" value="Bromodomain-like_sf"/>
</dbReference>
<dbReference type="InterPro" id="IPR001487">
    <property type="entry name" value="Bromodomain"/>
</dbReference>
<dbReference type="AlphaFoldDB" id="A0A151R6J0"/>
<dbReference type="Gene3D" id="1.20.920.10">
    <property type="entry name" value="Bromodomain-like"/>
    <property type="match status" value="1"/>
</dbReference>
<evidence type="ECO:0000259" key="2">
    <source>
        <dbReference type="Pfam" id="PF00439"/>
    </source>
</evidence>
<evidence type="ECO:0000313" key="4">
    <source>
        <dbReference type="Proteomes" id="UP000075243"/>
    </source>
</evidence>
<accession>A0A151R6J0</accession>
<feature type="domain" description="Bromo" evidence="2">
    <location>
        <begin position="28"/>
        <end position="76"/>
    </location>
</feature>
<name>A0A151R6J0_CAJCA</name>
<sequence length="86" mass="10121">MLKHLMVGRDGWALKQPLIDNKLRSSDKEKMCLEDIESNLKKLIKYSKVDEFAKDMRIVFSYALQYPSRSEVHKTARNIKDTFELS</sequence>
<dbReference type="Gramene" id="C.cajan_39236.t">
    <property type="protein sequence ID" value="C.cajan_39236.t.cds1"/>
    <property type="gene ID" value="C.cajan_39236"/>
</dbReference>
<evidence type="ECO:0000256" key="1">
    <source>
        <dbReference type="ARBA" id="ARBA00023117"/>
    </source>
</evidence>
<dbReference type="Proteomes" id="UP000075243">
    <property type="component" value="Unassembled WGS sequence"/>
</dbReference>
<keyword evidence="1" id="KW-0103">Bromodomain</keyword>
<organism evidence="3 4">
    <name type="scientific">Cajanus cajan</name>
    <name type="common">Pigeon pea</name>
    <name type="synonym">Cajanus indicus</name>
    <dbReference type="NCBI Taxonomy" id="3821"/>
    <lineage>
        <taxon>Eukaryota</taxon>
        <taxon>Viridiplantae</taxon>
        <taxon>Streptophyta</taxon>
        <taxon>Embryophyta</taxon>
        <taxon>Tracheophyta</taxon>
        <taxon>Spermatophyta</taxon>
        <taxon>Magnoliopsida</taxon>
        <taxon>eudicotyledons</taxon>
        <taxon>Gunneridae</taxon>
        <taxon>Pentapetalae</taxon>
        <taxon>rosids</taxon>
        <taxon>fabids</taxon>
        <taxon>Fabales</taxon>
        <taxon>Fabaceae</taxon>
        <taxon>Papilionoideae</taxon>
        <taxon>50 kb inversion clade</taxon>
        <taxon>NPAAA clade</taxon>
        <taxon>indigoferoid/millettioid clade</taxon>
        <taxon>Phaseoleae</taxon>
        <taxon>Cajanus</taxon>
    </lineage>
</organism>
<dbReference type="Pfam" id="PF00439">
    <property type="entry name" value="Bromodomain"/>
    <property type="match status" value="1"/>
</dbReference>
<gene>
    <name evidence="3" type="ORF">KK1_040651</name>
</gene>
<evidence type="ECO:0000313" key="3">
    <source>
        <dbReference type="EMBL" id="KYP38109.1"/>
    </source>
</evidence>
<protein>
    <recommendedName>
        <fullName evidence="2">Bromo domain-containing protein</fullName>
    </recommendedName>
</protein>